<accession>A0A4C1V869</accession>
<reference evidence="2 3" key="1">
    <citation type="journal article" date="2019" name="Commun. Biol.">
        <title>The bagworm genome reveals a unique fibroin gene that provides high tensile strength.</title>
        <authorList>
            <person name="Kono N."/>
            <person name="Nakamura H."/>
            <person name="Ohtoshi R."/>
            <person name="Tomita M."/>
            <person name="Numata K."/>
            <person name="Arakawa K."/>
        </authorList>
    </citation>
    <scope>NUCLEOTIDE SEQUENCE [LARGE SCALE GENOMIC DNA]</scope>
</reference>
<dbReference type="AlphaFoldDB" id="A0A4C1V869"/>
<proteinExistence type="predicted"/>
<sequence>MTGHGVLILVSVYLPPKKKMLQSDLKTLLALGDDVILFGDLNSKRAIPIPVLRKLNNAIVFDDWKKAECLADNIELQCSDNPPYAFEHVHKMVEEASIGQSRVGGISMTNRPLQMKASSKPWVSMWQSQVVRRYPVRPGVRIAHNGFLPSFPVARGELTKKKCIRRSCTPAAICEVRTAINKSEHRNAVHNFAHTPQESVLRCDCEGLGSVGFRVGPVRVGRYQRPSRRDGDVDISGLISEGRIDKSHSNDAPRQED</sequence>
<evidence type="ECO:0000256" key="1">
    <source>
        <dbReference type="SAM" id="MobiDB-lite"/>
    </source>
</evidence>
<name>A0A4C1V869_EUMVA</name>
<protein>
    <recommendedName>
        <fullName evidence="4">RNA-directed DNA polymerase from mobile element jockey</fullName>
    </recommendedName>
</protein>
<dbReference type="OrthoDB" id="7487383at2759"/>
<evidence type="ECO:0000313" key="2">
    <source>
        <dbReference type="EMBL" id="GBP35068.1"/>
    </source>
</evidence>
<organism evidence="2 3">
    <name type="scientific">Eumeta variegata</name>
    <name type="common">Bagworm moth</name>
    <name type="synonym">Eumeta japonica</name>
    <dbReference type="NCBI Taxonomy" id="151549"/>
    <lineage>
        <taxon>Eukaryota</taxon>
        <taxon>Metazoa</taxon>
        <taxon>Ecdysozoa</taxon>
        <taxon>Arthropoda</taxon>
        <taxon>Hexapoda</taxon>
        <taxon>Insecta</taxon>
        <taxon>Pterygota</taxon>
        <taxon>Neoptera</taxon>
        <taxon>Endopterygota</taxon>
        <taxon>Lepidoptera</taxon>
        <taxon>Glossata</taxon>
        <taxon>Ditrysia</taxon>
        <taxon>Tineoidea</taxon>
        <taxon>Psychidae</taxon>
        <taxon>Oiketicinae</taxon>
        <taxon>Eumeta</taxon>
    </lineage>
</organism>
<dbReference type="EMBL" id="BGZK01000298">
    <property type="protein sequence ID" value="GBP35068.1"/>
    <property type="molecule type" value="Genomic_DNA"/>
</dbReference>
<feature type="region of interest" description="Disordered" evidence="1">
    <location>
        <begin position="223"/>
        <end position="257"/>
    </location>
</feature>
<dbReference type="Proteomes" id="UP000299102">
    <property type="component" value="Unassembled WGS sequence"/>
</dbReference>
<evidence type="ECO:0008006" key="4">
    <source>
        <dbReference type="Google" id="ProtNLM"/>
    </source>
</evidence>
<keyword evidence="3" id="KW-1185">Reference proteome</keyword>
<evidence type="ECO:0000313" key="3">
    <source>
        <dbReference type="Proteomes" id="UP000299102"/>
    </source>
</evidence>
<comment type="caution">
    <text evidence="2">The sequence shown here is derived from an EMBL/GenBank/DDBJ whole genome shotgun (WGS) entry which is preliminary data.</text>
</comment>
<gene>
    <name evidence="2" type="ORF">EVAR_75271_1</name>
</gene>
<feature type="compositionally biased region" description="Basic and acidic residues" evidence="1">
    <location>
        <begin position="242"/>
        <end position="257"/>
    </location>
</feature>